<proteinExistence type="predicted"/>
<protein>
    <submittedName>
        <fullName evidence="1">Uncharacterized protein</fullName>
    </submittedName>
</protein>
<evidence type="ECO:0000313" key="1">
    <source>
        <dbReference type="EMBL" id="CAE4608172.1"/>
    </source>
</evidence>
<sequence>MRARIFEEESLEQLLAFLAVSHPRAGACSPWAQLPEAIQRRIAVFVLQPMCTEFTRWDPMAIVRGSMRSLSFGLRLRRRCAMQFHIANDEGIAICGPPLRPGSGLYEVEYSVKELFSLDNFCRADIGVVMDPANPERNGSGVWWEAGDGDVYVAPDMLSVSPKGKPGWLGNDFRVDEGVLPRWDGLGAVGLVVDTCGRRLGFTLCGRVMPFEMSLPPGATLHFAVGWSGDTGGTMRIERLRRLTRETTGPLGRLMASLQSAPAAAPAAVREFARSAPGGVSAEVVADAMDAMPGDSRHRAAAVAALAQATTCGRACSGGISSTVAAAALQQLRVRSSQERLVVDLAGHVSDPWNYDATALSGVLPDLSSAKRAEVASHLWRSRVLSWVRTSCWCCR</sequence>
<name>A0A7S4UVI3_9DINO</name>
<dbReference type="AlphaFoldDB" id="A0A7S4UVI3"/>
<organism evidence="1">
    <name type="scientific">Alexandrium monilatum</name>
    <dbReference type="NCBI Taxonomy" id="311494"/>
    <lineage>
        <taxon>Eukaryota</taxon>
        <taxon>Sar</taxon>
        <taxon>Alveolata</taxon>
        <taxon>Dinophyceae</taxon>
        <taxon>Gonyaulacales</taxon>
        <taxon>Pyrocystaceae</taxon>
        <taxon>Alexandrium</taxon>
    </lineage>
</organism>
<accession>A0A7S4UVI3</accession>
<gene>
    <name evidence="1" type="ORF">AMON00008_LOCUS32440</name>
</gene>
<reference evidence="1" key="1">
    <citation type="submission" date="2021-01" db="EMBL/GenBank/DDBJ databases">
        <authorList>
            <person name="Corre E."/>
            <person name="Pelletier E."/>
            <person name="Niang G."/>
            <person name="Scheremetjew M."/>
            <person name="Finn R."/>
            <person name="Kale V."/>
            <person name="Holt S."/>
            <person name="Cochrane G."/>
            <person name="Meng A."/>
            <person name="Brown T."/>
            <person name="Cohen L."/>
        </authorList>
    </citation>
    <scope>NUCLEOTIDE SEQUENCE</scope>
    <source>
        <strain evidence="1">CCMP3105</strain>
    </source>
</reference>
<dbReference type="EMBL" id="HBNR01046596">
    <property type="protein sequence ID" value="CAE4608172.1"/>
    <property type="molecule type" value="Transcribed_RNA"/>
</dbReference>